<evidence type="ECO:0000259" key="1">
    <source>
        <dbReference type="Pfam" id="PF00646"/>
    </source>
</evidence>
<dbReference type="RefSeq" id="XP_022149837.1">
    <property type="nucleotide sequence ID" value="XM_022294145.1"/>
</dbReference>
<dbReference type="InterPro" id="IPR032675">
    <property type="entry name" value="LRR_dom_sf"/>
</dbReference>
<feature type="domain" description="FBD" evidence="2">
    <location>
        <begin position="395"/>
        <end position="435"/>
    </location>
</feature>
<protein>
    <submittedName>
        <fullName evidence="5">F-box protein At3g62230-like</fullName>
    </submittedName>
</protein>
<evidence type="ECO:0000313" key="4">
    <source>
        <dbReference type="Proteomes" id="UP000504603"/>
    </source>
</evidence>
<dbReference type="KEGG" id="mcha:111018173"/>
<dbReference type="Pfam" id="PF23622">
    <property type="entry name" value="LRR_At1g61320_AtMIF1"/>
    <property type="match status" value="1"/>
</dbReference>
<dbReference type="Pfam" id="PF08387">
    <property type="entry name" value="FBD"/>
    <property type="match status" value="1"/>
</dbReference>
<gene>
    <name evidence="5" type="primary">LOC111018173</name>
</gene>
<organism evidence="4 5">
    <name type="scientific">Momordica charantia</name>
    <name type="common">Bitter gourd</name>
    <name type="synonym">Balsam pear</name>
    <dbReference type="NCBI Taxonomy" id="3673"/>
    <lineage>
        <taxon>Eukaryota</taxon>
        <taxon>Viridiplantae</taxon>
        <taxon>Streptophyta</taxon>
        <taxon>Embryophyta</taxon>
        <taxon>Tracheophyta</taxon>
        <taxon>Spermatophyta</taxon>
        <taxon>Magnoliopsida</taxon>
        <taxon>eudicotyledons</taxon>
        <taxon>Gunneridae</taxon>
        <taxon>Pentapetalae</taxon>
        <taxon>rosids</taxon>
        <taxon>fabids</taxon>
        <taxon>Cucurbitales</taxon>
        <taxon>Cucurbitaceae</taxon>
        <taxon>Momordiceae</taxon>
        <taxon>Momordica</taxon>
    </lineage>
</organism>
<dbReference type="InterPro" id="IPR036047">
    <property type="entry name" value="F-box-like_dom_sf"/>
</dbReference>
<proteinExistence type="predicted"/>
<evidence type="ECO:0000259" key="2">
    <source>
        <dbReference type="Pfam" id="PF08387"/>
    </source>
</evidence>
<reference evidence="5" key="1">
    <citation type="submission" date="2025-08" db="UniProtKB">
        <authorList>
            <consortium name="RefSeq"/>
        </authorList>
    </citation>
    <scope>IDENTIFICATION</scope>
    <source>
        <strain evidence="5">OHB3-1</strain>
    </source>
</reference>
<dbReference type="GeneID" id="111018173"/>
<evidence type="ECO:0000259" key="3">
    <source>
        <dbReference type="Pfam" id="PF23622"/>
    </source>
</evidence>
<name>A0A6J1D927_MOMCH</name>
<dbReference type="Proteomes" id="UP000504603">
    <property type="component" value="Unplaced"/>
</dbReference>
<dbReference type="PANTHER" id="PTHR31900:SF34">
    <property type="entry name" value="EMB|CAB62440.1-RELATED"/>
    <property type="match status" value="1"/>
</dbReference>
<feature type="domain" description="At1g61320/AtMIF1 LRR" evidence="3">
    <location>
        <begin position="159"/>
        <end position="369"/>
    </location>
</feature>
<dbReference type="Gene3D" id="3.80.10.10">
    <property type="entry name" value="Ribonuclease Inhibitor"/>
    <property type="match status" value="1"/>
</dbReference>
<dbReference type="InterPro" id="IPR001810">
    <property type="entry name" value="F-box_dom"/>
</dbReference>
<dbReference type="InterPro" id="IPR050232">
    <property type="entry name" value="FBL13/AtMIF1-like"/>
</dbReference>
<dbReference type="InterPro" id="IPR055357">
    <property type="entry name" value="LRR_At1g61320_AtMIF1"/>
</dbReference>
<dbReference type="InterPro" id="IPR006566">
    <property type="entry name" value="FBD"/>
</dbReference>
<dbReference type="SUPFAM" id="SSF81383">
    <property type="entry name" value="F-box domain"/>
    <property type="match status" value="1"/>
</dbReference>
<feature type="domain" description="F-box" evidence="1">
    <location>
        <begin position="8"/>
        <end position="42"/>
    </location>
</feature>
<dbReference type="Pfam" id="PF00646">
    <property type="entry name" value="F-box"/>
    <property type="match status" value="1"/>
</dbReference>
<dbReference type="OrthoDB" id="673865at2759"/>
<dbReference type="AlphaFoldDB" id="A0A6J1D927"/>
<dbReference type="SUPFAM" id="SSF52047">
    <property type="entry name" value="RNI-like"/>
    <property type="match status" value="1"/>
</dbReference>
<sequence>MAEMDRLDILPDALLSIIVSSLPFKEAVRTSILSKRWVKIWQATKNIELQESFFVRPEESDQRIRDARRRVFIDFATNFIRDYEEPTIRKFALSFSNPRGDGGGGGFVDEIEACIRFAVSRDVETLELDFSDATWSELVNDGENHAEMFDLPPIVYGHENLRSLKLFSCRFRAAEFAKLRSLKHLCLGWNQVGIGEIRDLLRKCEMLESLRLKKCWNIAHLEIGGNDHLRLRSLAIENCNFLHDWISIEAPNLTYFRYFGSVGSFRMEVNRCFEEADLGFHIEEDHDSSELANLLYVLLDSLYPAKVLSVCSSLLQVIPKGDEPIRMQAPLNVQHLTLRTNVHPNEFYGITFLLNSSPHLKILTLVLGQATIFHEYEPPFPMDIASFWATNMVIIKCLSSSLETVEAKCFTGKHHEIYFLAYLLHYGRLLKNLSITVDSDDINNFQLYFGRAQLLKSIKPASGDIQIHIC</sequence>
<evidence type="ECO:0000313" key="5">
    <source>
        <dbReference type="RefSeq" id="XP_022149837.1"/>
    </source>
</evidence>
<keyword evidence="4" id="KW-1185">Reference proteome</keyword>
<dbReference type="PANTHER" id="PTHR31900">
    <property type="entry name" value="F-BOX/RNI SUPERFAMILY PROTEIN-RELATED"/>
    <property type="match status" value="1"/>
</dbReference>
<accession>A0A6J1D927</accession>